<evidence type="ECO:0000256" key="1">
    <source>
        <dbReference type="ARBA" id="ARBA00004651"/>
    </source>
</evidence>
<evidence type="ECO:0000259" key="13">
    <source>
        <dbReference type="Pfam" id="PF21760"/>
    </source>
</evidence>
<comment type="similarity">
    <text evidence="9">Belongs to the SecD/SecF family. SecD subfamily.</text>
</comment>
<dbReference type="InterPro" id="IPR048631">
    <property type="entry name" value="SecD_1st"/>
</dbReference>
<keyword evidence="5 9" id="KW-0653">Protein transport</keyword>
<feature type="transmembrane region" description="Helical" evidence="9">
    <location>
        <begin position="707"/>
        <end position="725"/>
    </location>
</feature>
<dbReference type="GO" id="GO:0015450">
    <property type="term" value="F:protein-transporting ATPase activity"/>
    <property type="evidence" value="ECO:0007669"/>
    <property type="project" value="InterPro"/>
</dbReference>
<dbReference type="Pfam" id="PF22599">
    <property type="entry name" value="SecDF_P1_head"/>
    <property type="match status" value="1"/>
</dbReference>
<evidence type="ECO:0000256" key="9">
    <source>
        <dbReference type="HAMAP-Rule" id="MF_01463"/>
    </source>
</evidence>
<dbReference type="GO" id="GO:0065002">
    <property type="term" value="P:intracellular protein transmembrane transport"/>
    <property type="evidence" value="ECO:0007669"/>
    <property type="project" value="UniProtKB-UniRule"/>
</dbReference>
<feature type="transmembrane region" description="Helical" evidence="9">
    <location>
        <begin position="550"/>
        <end position="573"/>
    </location>
</feature>
<comment type="function">
    <text evidence="9">Part of the Sec protein translocase complex. Interacts with the SecYEG preprotein conducting channel. SecDF uses the proton motive force (PMF) to complete protein translocation after the ATP-dependent function of SecA.</text>
</comment>
<evidence type="ECO:0000259" key="12">
    <source>
        <dbReference type="Pfam" id="PF02355"/>
    </source>
</evidence>
<feature type="transmembrane region" description="Helical" evidence="9">
    <location>
        <begin position="621"/>
        <end position="643"/>
    </location>
</feature>
<feature type="transmembrane region" description="Helical" evidence="9">
    <location>
        <begin position="649"/>
        <end position="673"/>
    </location>
</feature>
<dbReference type="Gene3D" id="1.20.1640.10">
    <property type="entry name" value="Multidrug efflux transporter AcrB transmembrane domain"/>
    <property type="match status" value="2"/>
</dbReference>
<keyword evidence="6 9" id="KW-1133">Transmembrane helix</keyword>
<keyword evidence="2 9" id="KW-0813">Transport</keyword>
<dbReference type="NCBIfam" id="TIGR01129">
    <property type="entry name" value="secD"/>
    <property type="match status" value="1"/>
</dbReference>
<evidence type="ECO:0000256" key="11">
    <source>
        <dbReference type="SAM" id="MobiDB-lite"/>
    </source>
</evidence>
<dbReference type="SUPFAM" id="SSF82866">
    <property type="entry name" value="Multidrug efflux transporter AcrB transmembrane domain"/>
    <property type="match status" value="2"/>
</dbReference>
<organism evidence="15 16">
    <name type="scientific">Candidatus Cryptobacteroides excrementipullorum</name>
    <dbReference type="NCBI Taxonomy" id="2840761"/>
    <lineage>
        <taxon>Bacteria</taxon>
        <taxon>Pseudomonadati</taxon>
        <taxon>Bacteroidota</taxon>
        <taxon>Bacteroidia</taxon>
        <taxon>Bacteroidales</taxon>
        <taxon>Candidatus Cryptobacteroides</taxon>
    </lineage>
</organism>
<dbReference type="GO" id="GO:0005886">
    <property type="term" value="C:plasma membrane"/>
    <property type="evidence" value="ECO:0007669"/>
    <property type="project" value="UniProtKB-SubCell"/>
</dbReference>
<comment type="caution">
    <text evidence="9">Lacks conserved residue(s) required for the propagation of feature annotation.</text>
</comment>
<dbReference type="InterPro" id="IPR022813">
    <property type="entry name" value="SecD/SecF_arch_bac"/>
</dbReference>
<name>A0A9D9NMX8_9BACT</name>
<feature type="transmembrane region" description="Helical" evidence="9">
    <location>
        <begin position="579"/>
        <end position="600"/>
    </location>
</feature>
<dbReference type="InterPro" id="IPR005665">
    <property type="entry name" value="SecF_bac"/>
</dbReference>
<evidence type="ECO:0000256" key="5">
    <source>
        <dbReference type="ARBA" id="ARBA00022927"/>
    </source>
</evidence>
<evidence type="ECO:0000256" key="10">
    <source>
        <dbReference type="HAMAP-Rule" id="MF_01464"/>
    </source>
</evidence>
<feature type="region of interest" description="Disordered" evidence="11">
    <location>
        <begin position="285"/>
        <end position="309"/>
    </location>
</feature>
<comment type="similarity">
    <text evidence="10">Belongs to the SecD/SecF family. SecF subfamily.</text>
</comment>
<feature type="transmembrane region" description="Helical" evidence="9">
    <location>
        <begin position="856"/>
        <end position="873"/>
    </location>
</feature>
<dbReference type="Pfam" id="PF02355">
    <property type="entry name" value="SecD_SecF_C"/>
    <property type="match status" value="2"/>
</dbReference>
<evidence type="ECO:0000259" key="14">
    <source>
        <dbReference type="Pfam" id="PF22599"/>
    </source>
</evidence>
<dbReference type="NCBIfam" id="TIGR00966">
    <property type="entry name" value="transloc_SecF"/>
    <property type="match status" value="1"/>
</dbReference>
<dbReference type="GO" id="GO:0006605">
    <property type="term" value="P:protein targeting"/>
    <property type="evidence" value="ECO:0007669"/>
    <property type="project" value="UniProtKB-UniRule"/>
</dbReference>
<feature type="domain" description="SecDF P1 head subdomain" evidence="14">
    <location>
        <begin position="409"/>
        <end position="504"/>
    </location>
</feature>
<feature type="domain" description="Protein export membrane protein SecD/SecF C-terminal" evidence="12">
    <location>
        <begin position="837"/>
        <end position="1017"/>
    </location>
</feature>
<comment type="caution">
    <text evidence="15">The sequence shown here is derived from an EMBL/GenBank/DDBJ whole genome shotgun (WGS) entry which is preliminary data.</text>
</comment>
<feature type="transmembrane region" description="Helical" evidence="9">
    <location>
        <begin position="523"/>
        <end position="543"/>
    </location>
</feature>
<dbReference type="FunFam" id="1.20.1640.10:FF:000004">
    <property type="entry name" value="Protein translocase subunit SecD"/>
    <property type="match status" value="1"/>
</dbReference>
<accession>A0A9D9NMX8</accession>
<dbReference type="PANTHER" id="PTHR30081:SF1">
    <property type="entry name" value="PROTEIN TRANSLOCASE SUBUNIT SECD"/>
    <property type="match status" value="1"/>
</dbReference>
<proteinExistence type="inferred from homology"/>
<dbReference type="Gene3D" id="3.30.70.3220">
    <property type="match status" value="1"/>
</dbReference>
<dbReference type="InterPro" id="IPR022646">
    <property type="entry name" value="SecD/SecF_CS"/>
</dbReference>
<gene>
    <name evidence="15" type="primary">secDF</name>
    <name evidence="9" type="synonym">secD</name>
    <name evidence="10" type="synonym">secF</name>
    <name evidence="15" type="ORF">IAB80_10955</name>
</gene>
<dbReference type="EMBL" id="JADILZ010000106">
    <property type="protein sequence ID" value="MBO8479386.1"/>
    <property type="molecule type" value="Genomic_DNA"/>
</dbReference>
<dbReference type="Proteomes" id="UP000823771">
    <property type="component" value="Unassembled WGS sequence"/>
</dbReference>
<evidence type="ECO:0000256" key="3">
    <source>
        <dbReference type="ARBA" id="ARBA00022475"/>
    </source>
</evidence>
<dbReference type="InterPro" id="IPR048634">
    <property type="entry name" value="SecD_SecF_C"/>
</dbReference>
<dbReference type="InterPro" id="IPR055344">
    <property type="entry name" value="SecD_SecF_C_bact"/>
</dbReference>
<dbReference type="NCBIfam" id="NF009585">
    <property type="entry name" value="PRK13024.1-5"/>
    <property type="match status" value="1"/>
</dbReference>
<dbReference type="HAMAP" id="MF_01464_B">
    <property type="entry name" value="SecF_B"/>
    <property type="match status" value="1"/>
</dbReference>
<feature type="transmembrane region" description="Helical" evidence="9">
    <location>
        <begin position="966"/>
        <end position="984"/>
    </location>
</feature>
<dbReference type="NCBIfam" id="TIGR00916">
    <property type="entry name" value="2A0604s01"/>
    <property type="match status" value="1"/>
</dbReference>
<comment type="subcellular location">
    <subcellularLocation>
        <location evidence="1 9">Cell membrane</location>
        <topology evidence="1 9">Multi-pass membrane protein</topology>
    </subcellularLocation>
</comment>
<dbReference type="InterPro" id="IPR054384">
    <property type="entry name" value="SecDF_P1_head"/>
</dbReference>
<comment type="subunit">
    <text evidence="10">Forms a complex with SecD. Part of the essential Sec protein translocation apparatus which comprises SecA, SecYEG and auxiliary proteins SecDF. Other proteins may also be involved.</text>
</comment>
<feature type="domain" description="Protein translocase subunit SecDF P1" evidence="13">
    <location>
        <begin position="203"/>
        <end position="258"/>
    </location>
</feature>
<dbReference type="AlphaFoldDB" id="A0A9D9NMX8"/>
<dbReference type="GO" id="GO:0043952">
    <property type="term" value="P:protein transport by the Sec complex"/>
    <property type="evidence" value="ECO:0007669"/>
    <property type="project" value="UniProtKB-UniRule"/>
</dbReference>
<evidence type="ECO:0000256" key="8">
    <source>
        <dbReference type="ARBA" id="ARBA00023136"/>
    </source>
</evidence>
<evidence type="ECO:0000313" key="15">
    <source>
        <dbReference type="EMBL" id="MBO8479386.1"/>
    </source>
</evidence>
<reference evidence="15" key="1">
    <citation type="submission" date="2020-10" db="EMBL/GenBank/DDBJ databases">
        <authorList>
            <person name="Gilroy R."/>
        </authorList>
    </citation>
    <scope>NUCLEOTIDE SEQUENCE</scope>
    <source>
        <strain evidence="15">2478</strain>
    </source>
</reference>
<dbReference type="PRINTS" id="PR01755">
    <property type="entry name" value="SECFTRNLCASE"/>
</dbReference>
<feature type="domain" description="Protein export membrane protein SecD/SecF C-terminal" evidence="12">
    <location>
        <begin position="506"/>
        <end position="672"/>
    </location>
</feature>
<keyword evidence="7 9" id="KW-0811">Translocation</keyword>
<evidence type="ECO:0000256" key="2">
    <source>
        <dbReference type="ARBA" id="ARBA00022448"/>
    </source>
</evidence>
<feature type="transmembrane region" description="Helical" evidence="9">
    <location>
        <begin position="885"/>
        <end position="910"/>
    </location>
</feature>
<evidence type="ECO:0000256" key="4">
    <source>
        <dbReference type="ARBA" id="ARBA00022692"/>
    </source>
</evidence>
<keyword evidence="8 9" id="KW-0472">Membrane</keyword>
<sequence length="1032" mass="112572">MQSKGAIRFVAIVLALVCLWQLSFTLVTRIQENKAAKYADKAVLAYENSAAFSKVSEADKAFYLDSIRKENNRWYLDSVSSEKIYFGYTYKDVKSKEINLGLDLKGGMNVMLQVQLKDLVKALADNNPSPEFAKALDLADQRTVTSSGDFITLFAEAWKEVGNGQRLAQIFGTYEMRDKIKPEFSDDQVIEVIRGEAESAISNSFNVLRNRIDRFGVTQPSIQKLGNSGRILVELPGVKEPERVRKLLQGTASLEFWATYENSEIFPFLQEANSTLAQLLAEEGVEDPAQTAAAEPEEETSSVDSLVSQEIQSQAENTAEYEQYKKENPLFAALQPAMFNGRLANGACIGYANYADTAKINRWLNMPQIEALFPAEFKAHWSVKPSSFIPGGNTYELVAIKATSRDGKAPLDGGVVTDARVQYSGQGGSPEVSMTMNAEGANIWARMTKDNIGRQIAIVLDGMVYSYPVVNTEITGGSSQITGNFDLEEAEDLANVLKSGKLPAPATIIQEQVVGPSLGSESINAGLISFAIAFLLVLLYMALFYHGAGLVADVALLCNVLLLLGSLVSFGAVLTLPGIAGLVLTLGMAVDANVIIYERIKEELRAGKGLSKAVADGYSNAYSAIIDGQITTILTGVVLFIFGSGPVQGFATTLIIGIITSVLTSIFISRLIFEDRLAKGKNITFDNKYTRNLLQHTHVNFLAKKKYTYAISGIVILVCIVSMFTKGFTYGVDFTGGRTFVVRFDQPVLTEDVREATIEAFSKADAADPSDNYGSAVEVKQFGGESQMKITTQYKVDQESTDVDAEVEEILYNALKGFFAEDLTLSEFTSTLENPNGIISSDKVGPTIANDMKRDAIIAVIIALIVIFIYIAIRFKKWTWGFGGVMGLAHTAIIVIGFFSLFSGILPFSLDVDQTFIAAVLTIIGYAINDTVVIFDRIREYKNLHPKMPLYENANQALNSTLSRTMNTSLTTLIVMVAIAIFGGEVIRGLAVALVLGIAVGTYASLFIATPIMYDVTTWMEKRQAAKAGLKK</sequence>
<dbReference type="Pfam" id="PF21760">
    <property type="entry name" value="SecD_1st"/>
    <property type="match status" value="1"/>
</dbReference>
<feature type="transmembrane region" description="Helical" evidence="9">
    <location>
        <begin position="916"/>
        <end position="935"/>
    </location>
</feature>
<keyword evidence="3 9" id="KW-1003">Cell membrane</keyword>
<dbReference type="Gene3D" id="3.30.1360.200">
    <property type="match status" value="1"/>
</dbReference>
<reference evidence="15" key="2">
    <citation type="journal article" date="2021" name="PeerJ">
        <title>Extensive microbial diversity within the chicken gut microbiome revealed by metagenomics and culture.</title>
        <authorList>
            <person name="Gilroy R."/>
            <person name="Ravi A."/>
            <person name="Getino M."/>
            <person name="Pursley I."/>
            <person name="Horton D.L."/>
            <person name="Alikhan N.F."/>
            <person name="Baker D."/>
            <person name="Gharbi K."/>
            <person name="Hall N."/>
            <person name="Watson M."/>
            <person name="Adriaenssens E.M."/>
            <person name="Foster-Nyarko E."/>
            <person name="Jarju S."/>
            <person name="Secka A."/>
            <person name="Antonio M."/>
            <person name="Oren A."/>
            <person name="Chaudhuri R.R."/>
            <person name="La Ragione R."/>
            <person name="Hildebrand F."/>
            <person name="Pallen M.J."/>
        </authorList>
    </citation>
    <scope>NUCLEOTIDE SEQUENCE</scope>
    <source>
        <strain evidence="15">2478</strain>
    </source>
</reference>
<dbReference type="HAMAP" id="MF_01463_B">
    <property type="entry name" value="SecD_B"/>
    <property type="match status" value="1"/>
</dbReference>
<protein>
    <recommendedName>
        <fullName evidence="9 10">Multifunctional fusion protein</fullName>
    </recommendedName>
    <domain>
        <recommendedName>
            <fullName evidence="9">Protein translocase subunit SecD</fullName>
        </recommendedName>
    </domain>
    <domain>
        <recommendedName>
            <fullName evidence="10">Protein-export membrane protein SecF</fullName>
        </recommendedName>
    </domain>
</protein>
<dbReference type="InterPro" id="IPR005791">
    <property type="entry name" value="SecD"/>
</dbReference>
<dbReference type="Pfam" id="PF07549">
    <property type="entry name" value="Sec_GG"/>
    <property type="match status" value="2"/>
</dbReference>
<keyword evidence="4 9" id="KW-0812">Transmembrane</keyword>
<evidence type="ECO:0000256" key="7">
    <source>
        <dbReference type="ARBA" id="ARBA00023010"/>
    </source>
</evidence>
<evidence type="ECO:0000256" key="6">
    <source>
        <dbReference type="ARBA" id="ARBA00022989"/>
    </source>
</evidence>
<comment type="subunit">
    <text evidence="9">Forms a complex with SecF. Part of the essential Sec protein translocation apparatus which comprises SecA, SecYEG and auxiliary proteins SecDF. Other proteins may also be involved.</text>
</comment>
<feature type="transmembrane region" description="Helical" evidence="9">
    <location>
        <begin position="990"/>
        <end position="1014"/>
    </location>
</feature>
<evidence type="ECO:0000313" key="16">
    <source>
        <dbReference type="Proteomes" id="UP000823771"/>
    </source>
</evidence>
<dbReference type="InterPro" id="IPR022645">
    <property type="entry name" value="SecD/SecF_bac"/>
</dbReference>
<dbReference type="PANTHER" id="PTHR30081">
    <property type="entry name" value="PROTEIN-EXPORT MEMBRANE PROTEIN SEC"/>
    <property type="match status" value="1"/>
</dbReference>